<organism evidence="2 3">
    <name type="scientific">Bimuria novae-zelandiae CBS 107.79</name>
    <dbReference type="NCBI Taxonomy" id="1447943"/>
    <lineage>
        <taxon>Eukaryota</taxon>
        <taxon>Fungi</taxon>
        <taxon>Dikarya</taxon>
        <taxon>Ascomycota</taxon>
        <taxon>Pezizomycotina</taxon>
        <taxon>Dothideomycetes</taxon>
        <taxon>Pleosporomycetidae</taxon>
        <taxon>Pleosporales</taxon>
        <taxon>Massarineae</taxon>
        <taxon>Didymosphaeriaceae</taxon>
        <taxon>Bimuria</taxon>
    </lineage>
</organism>
<accession>A0A6A5VV02</accession>
<dbReference type="EMBL" id="ML976656">
    <property type="protein sequence ID" value="KAF1980410.1"/>
    <property type="molecule type" value="Genomic_DNA"/>
</dbReference>
<reference evidence="2" key="1">
    <citation type="journal article" date="2020" name="Stud. Mycol.">
        <title>101 Dothideomycetes genomes: a test case for predicting lifestyles and emergence of pathogens.</title>
        <authorList>
            <person name="Haridas S."/>
            <person name="Albert R."/>
            <person name="Binder M."/>
            <person name="Bloem J."/>
            <person name="Labutti K."/>
            <person name="Salamov A."/>
            <person name="Andreopoulos B."/>
            <person name="Baker S."/>
            <person name="Barry K."/>
            <person name="Bills G."/>
            <person name="Bluhm B."/>
            <person name="Cannon C."/>
            <person name="Castanera R."/>
            <person name="Culley D."/>
            <person name="Daum C."/>
            <person name="Ezra D."/>
            <person name="Gonzalez J."/>
            <person name="Henrissat B."/>
            <person name="Kuo A."/>
            <person name="Liang C."/>
            <person name="Lipzen A."/>
            <person name="Lutzoni F."/>
            <person name="Magnuson J."/>
            <person name="Mondo S."/>
            <person name="Nolan M."/>
            <person name="Ohm R."/>
            <person name="Pangilinan J."/>
            <person name="Park H.-J."/>
            <person name="Ramirez L."/>
            <person name="Alfaro M."/>
            <person name="Sun H."/>
            <person name="Tritt A."/>
            <person name="Yoshinaga Y."/>
            <person name="Zwiers L.-H."/>
            <person name="Turgeon B."/>
            <person name="Goodwin S."/>
            <person name="Spatafora J."/>
            <person name="Crous P."/>
            <person name="Grigoriev I."/>
        </authorList>
    </citation>
    <scope>NUCLEOTIDE SEQUENCE</scope>
    <source>
        <strain evidence="2">CBS 107.79</strain>
    </source>
</reference>
<sequence>MSETSTSDILLFVNSSEADYKVINRFLLDASTPDAGPGADYTWHVALQRNPTFFADEPETTQPGSDGLDGIDFDNPWAGASISEIEAFAFQAQICVRSGLILILDDKGVEDEIVIVAERAVVYEDGEGTVEERQRVLDEFKKVRVPRLDVVNVAMNLWVANMGFEEFTTSFSEGTFRGGWYEYRAESMSRETKRAEKRREREPLFKQLQEQGLV</sequence>
<protein>
    <recommendedName>
        <fullName evidence="1">DUF6924 domain-containing protein</fullName>
    </recommendedName>
</protein>
<dbReference type="Pfam" id="PF21962">
    <property type="entry name" value="DUF6924"/>
    <property type="match status" value="1"/>
</dbReference>
<evidence type="ECO:0000259" key="1">
    <source>
        <dbReference type="Pfam" id="PF21962"/>
    </source>
</evidence>
<dbReference type="InterPro" id="IPR053832">
    <property type="entry name" value="DUF6924"/>
</dbReference>
<dbReference type="OrthoDB" id="2884623at2759"/>
<feature type="domain" description="DUF6924" evidence="1">
    <location>
        <begin position="74"/>
        <end position="178"/>
    </location>
</feature>
<evidence type="ECO:0000313" key="3">
    <source>
        <dbReference type="Proteomes" id="UP000800036"/>
    </source>
</evidence>
<dbReference type="AlphaFoldDB" id="A0A6A5VV02"/>
<keyword evidence="3" id="KW-1185">Reference proteome</keyword>
<name>A0A6A5VV02_9PLEO</name>
<gene>
    <name evidence="2" type="ORF">BU23DRAFT_8040</name>
</gene>
<dbReference type="Proteomes" id="UP000800036">
    <property type="component" value="Unassembled WGS sequence"/>
</dbReference>
<proteinExistence type="predicted"/>
<evidence type="ECO:0000313" key="2">
    <source>
        <dbReference type="EMBL" id="KAF1980410.1"/>
    </source>
</evidence>